<dbReference type="PROSITE" id="PS50865">
    <property type="entry name" value="ZF_MYND_2"/>
    <property type="match status" value="1"/>
</dbReference>
<name>A0AAW0EGH1_9AGAR</name>
<dbReference type="GO" id="GO:0008270">
    <property type="term" value="F:zinc ion binding"/>
    <property type="evidence" value="ECO:0007669"/>
    <property type="project" value="UniProtKB-KW"/>
</dbReference>
<dbReference type="InterPro" id="IPR002893">
    <property type="entry name" value="Znf_MYND"/>
</dbReference>
<dbReference type="Proteomes" id="UP001362999">
    <property type="component" value="Unassembled WGS sequence"/>
</dbReference>
<dbReference type="Pfam" id="PF01753">
    <property type="entry name" value="zf-MYND"/>
    <property type="match status" value="1"/>
</dbReference>
<feature type="domain" description="MYND-type" evidence="5">
    <location>
        <begin position="5"/>
        <end position="43"/>
    </location>
</feature>
<reference evidence="6 7" key="1">
    <citation type="journal article" date="2024" name="J Genomics">
        <title>Draft genome sequencing and assembly of Favolaschia claudopus CIRM-BRFM 2984 isolated from oak limbs.</title>
        <authorList>
            <person name="Navarro D."/>
            <person name="Drula E."/>
            <person name="Chaduli D."/>
            <person name="Cazenave R."/>
            <person name="Ahrendt S."/>
            <person name="Wang J."/>
            <person name="Lipzen A."/>
            <person name="Daum C."/>
            <person name="Barry K."/>
            <person name="Grigoriev I.V."/>
            <person name="Favel A."/>
            <person name="Rosso M.N."/>
            <person name="Martin F."/>
        </authorList>
    </citation>
    <scope>NUCLEOTIDE SEQUENCE [LARGE SCALE GENOMIC DNA]</scope>
    <source>
        <strain evidence="6 7">CIRM-BRFM 2984</strain>
    </source>
</reference>
<keyword evidence="2 4" id="KW-0863">Zinc-finger</keyword>
<organism evidence="6 7">
    <name type="scientific">Favolaschia claudopus</name>
    <dbReference type="NCBI Taxonomy" id="2862362"/>
    <lineage>
        <taxon>Eukaryota</taxon>
        <taxon>Fungi</taxon>
        <taxon>Dikarya</taxon>
        <taxon>Basidiomycota</taxon>
        <taxon>Agaricomycotina</taxon>
        <taxon>Agaricomycetes</taxon>
        <taxon>Agaricomycetidae</taxon>
        <taxon>Agaricales</taxon>
        <taxon>Marasmiineae</taxon>
        <taxon>Mycenaceae</taxon>
        <taxon>Favolaschia</taxon>
    </lineage>
</organism>
<evidence type="ECO:0000259" key="5">
    <source>
        <dbReference type="PROSITE" id="PS50865"/>
    </source>
</evidence>
<evidence type="ECO:0000256" key="1">
    <source>
        <dbReference type="ARBA" id="ARBA00022723"/>
    </source>
</evidence>
<dbReference type="AlphaFoldDB" id="A0AAW0EGH1"/>
<protein>
    <submittedName>
        <fullName evidence="6">MYND-type domain-containing protein</fullName>
    </submittedName>
</protein>
<keyword evidence="3" id="KW-0862">Zinc</keyword>
<evidence type="ECO:0000256" key="2">
    <source>
        <dbReference type="ARBA" id="ARBA00022771"/>
    </source>
</evidence>
<dbReference type="EMBL" id="JAWWNJ010000001">
    <property type="protein sequence ID" value="KAK7063765.1"/>
    <property type="molecule type" value="Genomic_DNA"/>
</dbReference>
<proteinExistence type="predicted"/>
<dbReference type="Gene3D" id="6.10.140.2220">
    <property type="match status" value="1"/>
</dbReference>
<evidence type="ECO:0000256" key="4">
    <source>
        <dbReference type="PROSITE-ProRule" id="PRU00134"/>
    </source>
</evidence>
<sequence>MDRKCQDCGEPASKRCASCTVPTAWYCSSQCQRRNWVEHIFECNPRRNITTADYLALAIHKKMFPDDPQTCQDFGFTKAFSIENQSRLLGLYVGLIERLKISPKTVRQWQLEGTLIDNIKTSFSSLPAQSRGSYYPWFLRNQWVLDPRLSPPQDPVNDTMVRCWEYVRGGPNTDTPNKISAEMHGWPEEKHACYSLCNLILSQTHPSPELDIWVKFGFCACHDEEEERILAGVYTQLIKHKRCTFEQLYHAYLTSGLMALFSSRGLQLQTDRIPHLSAILERSPKVFPSVCYLKQFVAAQGETSELILSVAVDYGFRNCENEHEKSRLKELYKQVFTLPRPRSDLMRLHHVCIQGKLYNHIGQLIKLRKDEQKLFKRLLRNPYPMQNM</sequence>
<accession>A0AAW0EGH1</accession>
<dbReference type="SUPFAM" id="SSF144232">
    <property type="entry name" value="HIT/MYND zinc finger-like"/>
    <property type="match status" value="1"/>
</dbReference>
<keyword evidence="1" id="KW-0479">Metal-binding</keyword>
<keyword evidence="7" id="KW-1185">Reference proteome</keyword>
<comment type="caution">
    <text evidence="6">The sequence shown here is derived from an EMBL/GenBank/DDBJ whole genome shotgun (WGS) entry which is preliminary data.</text>
</comment>
<gene>
    <name evidence="6" type="ORF">R3P38DRAFT_2491838</name>
</gene>
<evidence type="ECO:0000313" key="7">
    <source>
        <dbReference type="Proteomes" id="UP001362999"/>
    </source>
</evidence>
<evidence type="ECO:0000256" key="3">
    <source>
        <dbReference type="ARBA" id="ARBA00022833"/>
    </source>
</evidence>
<evidence type="ECO:0000313" key="6">
    <source>
        <dbReference type="EMBL" id="KAK7063765.1"/>
    </source>
</evidence>